<evidence type="ECO:0000259" key="6">
    <source>
        <dbReference type="Pfam" id="PF07992"/>
    </source>
</evidence>
<dbReference type="SUPFAM" id="SSF51905">
    <property type="entry name" value="FAD/NAD(P)-binding domain"/>
    <property type="match status" value="1"/>
</dbReference>
<dbReference type="PRINTS" id="PR00469">
    <property type="entry name" value="PNDRDTASEII"/>
</dbReference>
<dbReference type="AlphaFoldDB" id="A0A9D1CK18"/>
<sequence>MKSHFNTVIIGAGVAGMTTALYLRRAGIDCVLLESSAPGGQVLRTSDIENYPGFLSISGPDLAIHLMEQLDRVDNPYQYGEVIDVQVSEEKKVICTNGEITFDHLCIASGRNPRKLGVPGEEKFMGHGISYCATCDGPMYKNQEVAVIGGGDAALKEALFLSKICSKVTIIYRQERFSRSEYLIDLVQKCPNIEVMYSSEVLEFYGDDHLESVLVSTPNGEQKLTFAAVFIFIGEIPNTNFLKHLDILDENGYIIVDETRKTSIPGVYAAGDVIAKSLYQIVTAVSDGAIAAQSIIDEE</sequence>
<dbReference type="Proteomes" id="UP000886725">
    <property type="component" value="Unassembled WGS sequence"/>
</dbReference>
<evidence type="ECO:0000256" key="1">
    <source>
        <dbReference type="ARBA" id="ARBA00022630"/>
    </source>
</evidence>
<keyword evidence="5" id="KW-0676">Redox-active center</keyword>
<dbReference type="Pfam" id="PF07992">
    <property type="entry name" value="Pyr_redox_2"/>
    <property type="match status" value="1"/>
</dbReference>
<evidence type="ECO:0000313" key="7">
    <source>
        <dbReference type="EMBL" id="HIQ64327.1"/>
    </source>
</evidence>
<protein>
    <submittedName>
        <fullName evidence="7">FAD-dependent oxidoreductase</fullName>
    </submittedName>
</protein>
<evidence type="ECO:0000256" key="5">
    <source>
        <dbReference type="ARBA" id="ARBA00023284"/>
    </source>
</evidence>
<dbReference type="InterPro" id="IPR050097">
    <property type="entry name" value="Ferredoxin-NADP_redctase_2"/>
</dbReference>
<dbReference type="EMBL" id="DVFU01000023">
    <property type="protein sequence ID" value="HIQ64327.1"/>
    <property type="molecule type" value="Genomic_DNA"/>
</dbReference>
<dbReference type="PROSITE" id="PS00573">
    <property type="entry name" value="PYRIDINE_REDOX_2"/>
    <property type="match status" value="1"/>
</dbReference>
<comment type="caution">
    <text evidence="7">The sequence shown here is derived from an EMBL/GenBank/DDBJ whole genome shotgun (WGS) entry which is preliminary data.</text>
</comment>
<name>A0A9D1CK18_9FIRM</name>
<dbReference type="Gene3D" id="3.50.50.60">
    <property type="entry name" value="FAD/NAD(P)-binding domain"/>
    <property type="match status" value="2"/>
</dbReference>
<evidence type="ECO:0000256" key="2">
    <source>
        <dbReference type="ARBA" id="ARBA00022827"/>
    </source>
</evidence>
<keyword evidence="4" id="KW-1015">Disulfide bond</keyword>
<dbReference type="PANTHER" id="PTHR48105">
    <property type="entry name" value="THIOREDOXIN REDUCTASE 1-RELATED-RELATED"/>
    <property type="match status" value="1"/>
</dbReference>
<gene>
    <name evidence="7" type="ORF">IAC85_01155</name>
</gene>
<dbReference type="PRINTS" id="PR00368">
    <property type="entry name" value="FADPNR"/>
</dbReference>
<feature type="domain" description="FAD/NAD(P)-binding" evidence="6">
    <location>
        <begin position="6"/>
        <end position="288"/>
    </location>
</feature>
<organism evidence="7 8">
    <name type="scientific">Candidatus Faecenecus gallistercoris</name>
    <dbReference type="NCBI Taxonomy" id="2840793"/>
    <lineage>
        <taxon>Bacteria</taxon>
        <taxon>Bacillati</taxon>
        <taxon>Bacillota</taxon>
        <taxon>Bacillota incertae sedis</taxon>
        <taxon>Candidatus Faecenecus</taxon>
    </lineage>
</organism>
<reference evidence="7" key="2">
    <citation type="journal article" date="2021" name="PeerJ">
        <title>Extensive microbial diversity within the chicken gut microbiome revealed by metagenomics and culture.</title>
        <authorList>
            <person name="Gilroy R."/>
            <person name="Ravi A."/>
            <person name="Getino M."/>
            <person name="Pursley I."/>
            <person name="Horton D.L."/>
            <person name="Alikhan N.F."/>
            <person name="Baker D."/>
            <person name="Gharbi K."/>
            <person name="Hall N."/>
            <person name="Watson M."/>
            <person name="Adriaenssens E.M."/>
            <person name="Foster-Nyarko E."/>
            <person name="Jarju S."/>
            <person name="Secka A."/>
            <person name="Antonio M."/>
            <person name="Oren A."/>
            <person name="Chaudhuri R.R."/>
            <person name="La Ragione R."/>
            <person name="Hildebrand F."/>
            <person name="Pallen M.J."/>
        </authorList>
    </citation>
    <scope>NUCLEOTIDE SEQUENCE</scope>
    <source>
        <strain evidence="7">CHK165-10780</strain>
    </source>
</reference>
<dbReference type="InterPro" id="IPR008255">
    <property type="entry name" value="Pyr_nucl-diS_OxRdtase_2_AS"/>
</dbReference>
<evidence type="ECO:0000256" key="4">
    <source>
        <dbReference type="ARBA" id="ARBA00023157"/>
    </source>
</evidence>
<dbReference type="GO" id="GO:0016668">
    <property type="term" value="F:oxidoreductase activity, acting on a sulfur group of donors, NAD(P) as acceptor"/>
    <property type="evidence" value="ECO:0007669"/>
    <property type="project" value="UniProtKB-ARBA"/>
</dbReference>
<proteinExistence type="predicted"/>
<keyword evidence="2" id="KW-0274">FAD</keyword>
<dbReference type="InterPro" id="IPR023753">
    <property type="entry name" value="FAD/NAD-binding_dom"/>
</dbReference>
<dbReference type="InterPro" id="IPR036188">
    <property type="entry name" value="FAD/NAD-bd_sf"/>
</dbReference>
<keyword evidence="3" id="KW-0560">Oxidoreductase</keyword>
<accession>A0A9D1CK18</accession>
<keyword evidence="1" id="KW-0285">Flavoprotein</keyword>
<evidence type="ECO:0000313" key="8">
    <source>
        <dbReference type="Proteomes" id="UP000886725"/>
    </source>
</evidence>
<reference evidence="7" key="1">
    <citation type="submission" date="2020-10" db="EMBL/GenBank/DDBJ databases">
        <authorList>
            <person name="Gilroy R."/>
        </authorList>
    </citation>
    <scope>NUCLEOTIDE SEQUENCE</scope>
    <source>
        <strain evidence="7">CHK165-10780</strain>
    </source>
</reference>
<evidence type="ECO:0000256" key="3">
    <source>
        <dbReference type="ARBA" id="ARBA00023002"/>
    </source>
</evidence>